<dbReference type="CDD" id="cd12797">
    <property type="entry name" value="M23_peptidase"/>
    <property type="match status" value="1"/>
</dbReference>
<keyword evidence="1" id="KW-0175">Coiled coil</keyword>
<dbReference type="GO" id="GO:0004222">
    <property type="term" value="F:metalloendopeptidase activity"/>
    <property type="evidence" value="ECO:0007669"/>
    <property type="project" value="TreeGrafter"/>
</dbReference>
<dbReference type="PANTHER" id="PTHR21666:SF270">
    <property type="entry name" value="MUREIN HYDROLASE ACTIVATOR ENVC"/>
    <property type="match status" value="1"/>
</dbReference>
<dbReference type="Pfam" id="PF01551">
    <property type="entry name" value="Peptidase_M23"/>
    <property type="match status" value="1"/>
</dbReference>
<dbReference type="InterPro" id="IPR016047">
    <property type="entry name" value="M23ase_b-sheet_dom"/>
</dbReference>
<evidence type="ECO:0000313" key="4">
    <source>
        <dbReference type="EMBL" id="CAB5034421.1"/>
    </source>
</evidence>
<feature type="domain" description="M23ase beta-sheet core" evidence="2">
    <location>
        <begin position="307"/>
        <end position="400"/>
    </location>
</feature>
<gene>
    <name evidence="3" type="ORF">UFOPK3752_02064</name>
    <name evidence="4" type="ORF">UFOPK4150_01354</name>
</gene>
<reference evidence="4" key="1">
    <citation type="submission" date="2020-05" db="EMBL/GenBank/DDBJ databases">
        <authorList>
            <person name="Chiriac C."/>
            <person name="Salcher M."/>
            <person name="Ghai R."/>
            <person name="Kavagutti S V."/>
        </authorList>
    </citation>
    <scope>NUCLEOTIDE SEQUENCE</scope>
</reference>
<dbReference type="AlphaFoldDB" id="A0A6J7S014"/>
<dbReference type="SUPFAM" id="SSF51261">
    <property type="entry name" value="Duplicated hybrid motif"/>
    <property type="match status" value="1"/>
</dbReference>
<protein>
    <submittedName>
        <fullName evidence="4">Unannotated protein</fullName>
    </submittedName>
</protein>
<dbReference type="InterPro" id="IPR011055">
    <property type="entry name" value="Dup_hybrid_motif"/>
</dbReference>
<dbReference type="EMBL" id="CAFBPU010000026">
    <property type="protein sequence ID" value="CAB5034421.1"/>
    <property type="molecule type" value="Genomic_DNA"/>
</dbReference>
<organism evidence="4">
    <name type="scientific">freshwater metagenome</name>
    <dbReference type="NCBI Taxonomy" id="449393"/>
    <lineage>
        <taxon>unclassified sequences</taxon>
        <taxon>metagenomes</taxon>
        <taxon>ecological metagenomes</taxon>
    </lineage>
</organism>
<evidence type="ECO:0000259" key="2">
    <source>
        <dbReference type="Pfam" id="PF01551"/>
    </source>
</evidence>
<evidence type="ECO:0000313" key="3">
    <source>
        <dbReference type="EMBL" id="CAB4957510.1"/>
    </source>
</evidence>
<accession>A0A6J7S014</accession>
<dbReference type="EMBL" id="CAFBND010000123">
    <property type="protein sequence ID" value="CAB4957510.1"/>
    <property type="molecule type" value="Genomic_DNA"/>
</dbReference>
<dbReference type="PANTHER" id="PTHR21666">
    <property type="entry name" value="PEPTIDASE-RELATED"/>
    <property type="match status" value="1"/>
</dbReference>
<name>A0A6J7S014_9ZZZZ</name>
<evidence type="ECO:0000256" key="1">
    <source>
        <dbReference type="SAM" id="Coils"/>
    </source>
</evidence>
<feature type="coiled-coil region" evidence="1">
    <location>
        <begin position="108"/>
        <end position="135"/>
    </location>
</feature>
<dbReference type="Gene3D" id="2.70.70.10">
    <property type="entry name" value="Glucose Permease (Domain IIA)"/>
    <property type="match status" value="1"/>
</dbReference>
<feature type="coiled-coil region" evidence="1">
    <location>
        <begin position="238"/>
        <end position="265"/>
    </location>
</feature>
<dbReference type="InterPro" id="IPR050570">
    <property type="entry name" value="Cell_wall_metabolism_enzyme"/>
</dbReference>
<sequence length="416" mass="43225">MSSSHRRARSRVAAAAAVIGVLSLALSVLSPTGPASAATDINHQLAEVTDDLAVASKAVTRANAALEAARTGLPPARAAAAAAAADLKVAGSESSAAAGAASRAAATSAKAQQRLRDAQSRINGMNGQIDDLVRQVYTQGPYVELAAILSAATPGEFADQLEGIRAVSRSQNKMLVDMQVAKANLALASLQAEQARVRVDAQRKVATTALNAASRAASRARTAKARVDAIVASRASALSVANAERERVKKQYAALKAEQARLRALERGPGGFTGRPTGNLTWPIPGAGVSQRVGPRIHPVYGYRSCHTGVDIHGAYGTPILAAADGKVIEVLRGGPYGLHTVISHGNGIATMYAHQSRTRVSVGDIVRQGEIIGNVGSTGWVTGPHLHWEVHVNGVPYDPLGWFGSPRRPVSCWNG</sequence>
<proteinExistence type="predicted"/>